<evidence type="ECO:0000313" key="2">
    <source>
        <dbReference type="Proteomes" id="UP000197065"/>
    </source>
</evidence>
<evidence type="ECO:0000313" key="1">
    <source>
        <dbReference type="EMBL" id="SNB51549.1"/>
    </source>
</evidence>
<gene>
    <name evidence="1" type="ORF">SAMN07250955_10197</name>
</gene>
<dbReference type="AlphaFoldDB" id="A0A212PWY1"/>
<sequence length="154" mass="16220">MLLACALPDGESPVTAPADPGIARAAVAKGYGGQAVADPDLARDEVRCYIAYIEVAASIAGEAQEAAADLIAQAQFTLYAAYVVERATGKDDAQALASVRGLRADNREEVGRLARSPATANPLLRRCDSRRTARLVAIKPFTIPPLKDATTDRI</sequence>
<keyword evidence="2" id="KW-1185">Reference proteome</keyword>
<dbReference type="Proteomes" id="UP000197065">
    <property type="component" value="Unassembled WGS sequence"/>
</dbReference>
<name>A0A212PWY1_9PROT</name>
<proteinExistence type="predicted"/>
<organism evidence="1 2">
    <name type="scientific">Arboricoccus pini</name>
    <dbReference type="NCBI Taxonomy" id="1963835"/>
    <lineage>
        <taxon>Bacteria</taxon>
        <taxon>Pseudomonadati</taxon>
        <taxon>Pseudomonadota</taxon>
        <taxon>Alphaproteobacteria</taxon>
        <taxon>Geminicoccales</taxon>
        <taxon>Geminicoccaceae</taxon>
        <taxon>Arboricoccus</taxon>
    </lineage>
</organism>
<accession>A0A212PWY1</accession>
<reference evidence="1 2" key="1">
    <citation type="submission" date="2017-06" db="EMBL/GenBank/DDBJ databases">
        <authorList>
            <person name="Kim H.J."/>
            <person name="Triplett B.A."/>
        </authorList>
    </citation>
    <scope>NUCLEOTIDE SEQUENCE [LARGE SCALE GENOMIC DNA]</scope>
    <source>
        <strain evidence="1 2">B29T1</strain>
    </source>
</reference>
<protein>
    <submittedName>
        <fullName evidence="1">Uncharacterized protein</fullName>
    </submittedName>
</protein>
<dbReference type="EMBL" id="FYEH01000001">
    <property type="protein sequence ID" value="SNB51549.1"/>
    <property type="molecule type" value="Genomic_DNA"/>
</dbReference>